<evidence type="ECO:0000259" key="1">
    <source>
        <dbReference type="PROSITE" id="PS51833"/>
    </source>
</evidence>
<organism evidence="2 3">
    <name type="scientific">Thermodesulfovibrio aggregans</name>
    <dbReference type="NCBI Taxonomy" id="86166"/>
    <lineage>
        <taxon>Bacteria</taxon>
        <taxon>Pseudomonadati</taxon>
        <taxon>Nitrospirota</taxon>
        <taxon>Thermodesulfovibrionia</taxon>
        <taxon>Thermodesulfovibrionales</taxon>
        <taxon>Thermodesulfovibrionaceae</taxon>
        <taxon>Thermodesulfovibrio</taxon>
    </lineage>
</organism>
<dbReference type="OrthoDB" id="9773799at2"/>
<dbReference type="STRING" id="86166.TAGGR_1416"/>
<name>A0A0U9HUF5_9BACT</name>
<dbReference type="InterPro" id="IPR003607">
    <property type="entry name" value="HD/PDEase_dom"/>
</dbReference>
<reference evidence="3" key="1">
    <citation type="submission" date="2016-01" db="EMBL/GenBank/DDBJ databases">
        <title>Draft genome sequence of Thermodesulfovibrio aggregans strain TGE-P1.</title>
        <authorList>
            <person name="Sekiguchi Y."/>
            <person name="Ohashi A."/>
            <person name="Matsuura N."/>
            <person name="Tourlousse M.D."/>
        </authorList>
    </citation>
    <scope>NUCLEOTIDE SEQUENCE [LARGE SCALE GENOMIC DNA]</scope>
    <source>
        <strain evidence="3">TGE-P1</strain>
    </source>
</reference>
<proteinExistence type="predicted"/>
<dbReference type="NCBIfam" id="TIGR00277">
    <property type="entry name" value="HDIG"/>
    <property type="match status" value="1"/>
</dbReference>
<dbReference type="InterPro" id="IPR013976">
    <property type="entry name" value="HDOD"/>
</dbReference>
<dbReference type="Gene3D" id="1.10.3210.10">
    <property type="entry name" value="Hypothetical protein af1432"/>
    <property type="match status" value="1"/>
</dbReference>
<dbReference type="SUPFAM" id="SSF109604">
    <property type="entry name" value="HD-domain/PDEase-like"/>
    <property type="match status" value="1"/>
</dbReference>
<sequence length="279" mass="31768">MQEEIIERIILKTVDIPSLPPIAMKVMGLIQDDYASLKTLEDIISRDQGFATRLLRIANSPYYGRDRKIEDIPQAILLIGFETLKSLVIATSLKDLHRNFGVFEQRLWEHSLGVALCSSLLAMVTRLATSDEALVCGLIHDVGKTVINNAMPEMYMQIYEKMYEEHRPIIEIENEVLGFNHTIIGSLIAKKWKLPEKLEVVITHHHTYPYPAYEDQAFADICNIVRVADQICLNLGIGLKEPFETTIDYESLGMTEDNITEVAGLFKIKFEQQKEFLLG</sequence>
<dbReference type="RefSeq" id="WP_059175705.1">
    <property type="nucleotide sequence ID" value="NZ_BCNO01000001.1"/>
</dbReference>
<protein>
    <submittedName>
        <fullName evidence="2">HDIG domain-containing protein</fullName>
    </submittedName>
</protein>
<dbReference type="SMART" id="SM00471">
    <property type="entry name" value="HDc"/>
    <property type="match status" value="1"/>
</dbReference>
<dbReference type="Proteomes" id="UP000054976">
    <property type="component" value="Unassembled WGS sequence"/>
</dbReference>
<keyword evidence="3" id="KW-1185">Reference proteome</keyword>
<dbReference type="PROSITE" id="PS51833">
    <property type="entry name" value="HDOD"/>
    <property type="match status" value="1"/>
</dbReference>
<evidence type="ECO:0000313" key="2">
    <source>
        <dbReference type="EMBL" id="GAQ94237.1"/>
    </source>
</evidence>
<dbReference type="AlphaFoldDB" id="A0A0U9HUF5"/>
<dbReference type="PANTHER" id="PTHR33525">
    <property type="match status" value="1"/>
</dbReference>
<evidence type="ECO:0000313" key="3">
    <source>
        <dbReference type="Proteomes" id="UP000054976"/>
    </source>
</evidence>
<dbReference type="PANTHER" id="PTHR33525:SF3">
    <property type="entry name" value="RIBONUCLEASE Y"/>
    <property type="match status" value="1"/>
</dbReference>
<dbReference type="CDD" id="cd00077">
    <property type="entry name" value="HDc"/>
    <property type="match status" value="1"/>
</dbReference>
<dbReference type="InterPro" id="IPR052340">
    <property type="entry name" value="RNase_Y/CdgJ"/>
</dbReference>
<feature type="domain" description="HDOD" evidence="1">
    <location>
        <begin position="16"/>
        <end position="208"/>
    </location>
</feature>
<dbReference type="Pfam" id="PF08668">
    <property type="entry name" value="HDOD"/>
    <property type="match status" value="1"/>
</dbReference>
<accession>A0A0U9HUF5</accession>
<comment type="caution">
    <text evidence="2">The sequence shown here is derived from an EMBL/GenBank/DDBJ whole genome shotgun (WGS) entry which is preliminary data.</text>
</comment>
<gene>
    <name evidence="2" type="ORF">TAGGR_1416</name>
</gene>
<dbReference type="InterPro" id="IPR006675">
    <property type="entry name" value="HDIG_dom"/>
</dbReference>
<dbReference type="EMBL" id="BCNO01000001">
    <property type="protein sequence ID" value="GAQ94237.1"/>
    <property type="molecule type" value="Genomic_DNA"/>
</dbReference>